<dbReference type="SUPFAM" id="SSF54768">
    <property type="entry name" value="dsRNA-binding domain-like"/>
    <property type="match status" value="1"/>
</dbReference>
<evidence type="ECO:0000256" key="2">
    <source>
        <dbReference type="SAM" id="MobiDB-lite"/>
    </source>
</evidence>
<accession>A0A1B0CDE4</accession>
<dbReference type="PANTHER" id="PTHR46528">
    <property type="entry name" value="PROTEIN SON"/>
    <property type="match status" value="1"/>
</dbReference>
<feature type="compositionally biased region" description="Basic residues" evidence="2">
    <location>
        <begin position="304"/>
        <end position="316"/>
    </location>
</feature>
<feature type="compositionally biased region" description="Basic and acidic residues" evidence="2">
    <location>
        <begin position="254"/>
        <end position="275"/>
    </location>
</feature>
<feature type="compositionally biased region" description="Basic and acidic residues" evidence="2">
    <location>
        <begin position="317"/>
        <end position="328"/>
    </location>
</feature>
<dbReference type="Pfam" id="PF00035">
    <property type="entry name" value="dsrm"/>
    <property type="match status" value="1"/>
</dbReference>
<feature type="region of interest" description="Disordered" evidence="2">
    <location>
        <begin position="254"/>
        <end position="328"/>
    </location>
</feature>
<proteinExistence type="predicted"/>
<dbReference type="GO" id="GO:0051726">
    <property type="term" value="P:regulation of cell cycle"/>
    <property type="evidence" value="ECO:0007669"/>
    <property type="project" value="InterPro"/>
</dbReference>
<dbReference type="VEuPathDB" id="VectorBase:LLOJ002364"/>
<evidence type="ECO:0000256" key="1">
    <source>
        <dbReference type="PROSITE-ProRule" id="PRU00266"/>
    </source>
</evidence>
<sequence>MEEEEKPLALPISPRKIKREKETPPREKEPQPADLSTFLGTLFGIEPRNEEDEKKSVEPMKTSDEILTELFQVFNAAPPKKILGKTEKKDKSKKKHKKHKKKSKKKKKDGDEGESSSDSEQSEKSRGKRVKQEEDEERKKSKKSRKKSPEKVKIEVPEKVVEPAKELSKKEEEKDTSKQKEPEGKSHRIIIKDLKNSTILSEATKVEKEKEKSRDHHHSRDRSSRKRHRDEIEDRRKRIDRDLSDFSISDEEEYHHREYLPLRSRGDSHDGFDRRRRERRSSRSRHDDGFRGSSYRGARDRFWGSRRRDRSRSRSRSRSEKSSEKIDKKKLLEIARKNAIVMLKNGTLPGCQNLAPADKAKALAKMTHGGKTIEELTDYCKKLSNGETLNDLSSASSANEDSDHDRDGNAKPFHHPFVVKDRGPIVMNIKNSVPIPPKTAEQTKALLMQFPVSSGQHHRATESEWVPVSPKKPDPPKEPKKTAPIPAKQLSQAFYTIPTEELPPPTPAHPTQELMNNTQKDMSNWATSKFTPGKFLGSTGANILSAKELQSGFQAWAKRDQLISTAPVSGGMGMHLLQKMGWRPGEALGKDKSGSLQPLLLEVKLDKRGLAAIEENPHQANKKRRMTAAQAKEAMQNKHPVSLLGEISSKRKWLSPIYEVVMESGPGHHKNFLFRVTLNGVSYTPQTPSNNKKEAKAVAARCCLQQLGILP</sequence>
<protein>
    <submittedName>
        <fullName evidence="5">Uncharacterized protein</fullName>
    </submittedName>
</protein>
<dbReference type="Gene3D" id="3.30.160.20">
    <property type="match status" value="1"/>
</dbReference>
<feature type="compositionally biased region" description="Polar residues" evidence="2">
    <location>
        <begin position="387"/>
        <end position="399"/>
    </location>
</feature>
<dbReference type="Proteomes" id="UP000092461">
    <property type="component" value="Unassembled WGS sequence"/>
</dbReference>
<dbReference type="GO" id="GO:0003723">
    <property type="term" value="F:RNA binding"/>
    <property type="evidence" value="ECO:0007669"/>
    <property type="project" value="UniProtKB-UniRule"/>
</dbReference>
<keyword evidence="6" id="KW-1185">Reference proteome</keyword>
<evidence type="ECO:0000313" key="5">
    <source>
        <dbReference type="EnsemblMetazoa" id="LLOJ002364-PA"/>
    </source>
</evidence>
<dbReference type="Pfam" id="PF01585">
    <property type="entry name" value="G-patch"/>
    <property type="match status" value="1"/>
</dbReference>
<evidence type="ECO:0000313" key="6">
    <source>
        <dbReference type="Proteomes" id="UP000092461"/>
    </source>
</evidence>
<keyword evidence="1" id="KW-0694">RNA-binding</keyword>
<feature type="compositionally biased region" description="Basic and acidic residues" evidence="2">
    <location>
        <begin position="471"/>
        <end position="481"/>
    </location>
</feature>
<organism evidence="5 6">
    <name type="scientific">Lutzomyia longipalpis</name>
    <name type="common">Sand fly</name>
    <dbReference type="NCBI Taxonomy" id="7200"/>
    <lineage>
        <taxon>Eukaryota</taxon>
        <taxon>Metazoa</taxon>
        <taxon>Ecdysozoa</taxon>
        <taxon>Arthropoda</taxon>
        <taxon>Hexapoda</taxon>
        <taxon>Insecta</taxon>
        <taxon>Pterygota</taxon>
        <taxon>Neoptera</taxon>
        <taxon>Endopterygota</taxon>
        <taxon>Diptera</taxon>
        <taxon>Nematocera</taxon>
        <taxon>Psychodoidea</taxon>
        <taxon>Psychodidae</taxon>
        <taxon>Lutzomyia</taxon>
        <taxon>Lutzomyia</taxon>
    </lineage>
</organism>
<feature type="region of interest" description="Disordered" evidence="2">
    <location>
        <begin position="454"/>
        <end position="483"/>
    </location>
</feature>
<feature type="region of interest" description="Disordered" evidence="2">
    <location>
        <begin position="1"/>
        <end position="238"/>
    </location>
</feature>
<dbReference type="InterPro" id="IPR014720">
    <property type="entry name" value="dsRBD_dom"/>
</dbReference>
<name>A0A1B0CDE4_LUTLO</name>
<feature type="compositionally biased region" description="Basic and acidic residues" evidence="2">
    <location>
        <begin position="147"/>
        <end position="195"/>
    </location>
</feature>
<evidence type="ECO:0000259" key="4">
    <source>
        <dbReference type="PROSITE" id="PS50174"/>
    </source>
</evidence>
<dbReference type="InterPro" id="IPR000467">
    <property type="entry name" value="G_patch_dom"/>
</dbReference>
<dbReference type="VEuPathDB" id="VectorBase:LLONM1_002079"/>
<dbReference type="PROSITE" id="PS50174">
    <property type="entry name" value="G_PATCH"/>
    <property type="match status" value="1"/>
</dbReference>
<dbReference type="PROSITE" id="PS50137">
    <property type="entry name" value="DS_RBD"/>
    <property type="match status" value="1"/>
</dbReference>
<feature type="compositionally biased region" description="Basic and acidic residues" evidence="2">
    <location>
        <begin position="204"/>
        <end position="214"/>
    </location>
</feature>
<dbReference type="InterPro" id="IPR032922">
    <property type="entry name" value="SON"/>
</dbReference>
<dbReference type="CDD" id="cd19870">
    <property type="entry name" value="DSRM_SON-like"/>
    <property type="match status" value="1"/>
</dbReference>
<feature type="compositionally biased region" description="Basic residues" evidence="2">
    <location>
        <begin position="215"/>
        <end position="228"/>
    </location>
</feature>
<feature type="compositionally biased region" description="Basic and acidic residues" evidence="2">
    <location>
        <begin position="47"/>
        <end position="64"/>
    </location>
</feature>
<dbReference type="PANTHER" id="PTHR46528:SF1">
    <property type="entry name" value="PROTEIN SON"/>
    <property type="match status" value="1"/>
</dbReference>
<dbReference type="GO" id="GO:0048024">
    <property type="term" value="P:regulation of mRNA splicing, via spliceosome"/>
    <property type="evidence" value="ECO:0007669"/>
    <property type="project" value="TreeGrafter"/>
</dbReference>
<feature type="compositionally biased region" description="Basic residues" evidence="2">
    <location>
        <begin position="91"/>
        <end position="107"/>
    </location>
</feature>
<feature type="compositionally biased region" description="Basic and acidic residues" evidence="2">
    <location>
        <begin position="229"/>
        <end position="238"/>
    </location>
</feature>
<dbReference type="EnsemblMetazoa" id="LLOJ002364-RA">
    <property type="protein sequence ID" value="LLOJ002364-PA"/>
    <property type="gene ID" value="LLOJ002364"/>
</dbReference>
<feature type="compositionally biased region" description="Basic and acidic residues" evidence="2">
    <location>
        <begin position="19"/>
        <end position="31"/>
    </location>
</feature>
<feature type="domain" description="DRBM" evidence="3">
    <location>
        <begin position="639"/>
        <end position="709"/>
    </location>
</feature>
<evidence type="ECO:0000259" key="3">
    <source>
        <dbReference type="PROSITE" id="PS50137"/>
    </source>
</evidence>
<dbReference type="EMBL" id="AJWK01007728">
    <property type="status" value="NOT_ANNOTATED_CDS"/>
    <property type="molecule type" value="Genomic_DNA"/>
</dbReference>
<dbReference type="SMART" id="SM00358">
    <property type="entry name" value="DSRM"/>
    <property type="match status" value="1"/>
</dbReference>
<dbReference type="SMART" id="SM00443">
    <property type="entry name" value="G_patch"/>
    <property type="match status" value="1"/>
</dbReference>
<feature type="region of interest" description="Disordered" evidence="2">
    <location>
        <begin position="387"/>
        <end position="416"/>
    </location>
</feature>
<feature type="domain" description="G-patch" evidence="4">
    <location>
        <begin position="569"/>
        <end position="615"/>
    </location>
</feature>
<reference evidence="5" key="1">
    <citation type="submission" date="2020-05" db="UniProtKB">
        <authorList>
            <consortium name="EnsemblMetazoa"/>
        </authorList>
    </citation>
    <scope>IDENTIFICATION</scope>
    <source>
        <strain evidence="5">Jacobina</strain>
    </source>
</reference>
<dbReference type="AlphaFoldDB" id="A0A1B0CDE4"/>